<keyword evidence="2" id="KW-1185">Reference proteome</keyword>
<reference evidence="1 2" key="1">
    <citation type="submission" date="2019-01" db="EMBL/GenBank/DDBJ databases">
        <title>The draft genome of Rhizobium sp. 24NR.</title>
        <authorList>
            <person name="Liu L."/>
            <person name="Liang L."/>
            <person name="Shi S."/>
            <person name="Xu L."/>
            <person name="Wang X."/>
            <person name="Li L."/>
            <person name="Zhang X."/>
        </authorList>
    </citation>
    <scope>NUCLEOTIDE SEQUENCE [LARGE SCALE GENOMIC DNA]</scope>
    <source>
        <strain evidence="1 2">24NR</strain>
    </source>
</reference>
<comment type="caution">
    <text evidence="1">The sequence shown here is derived from an EMBL/GenBank/DDBJ whole genome shotgun (WGS) entry which is preliminary data.</text>
</comment>
<dbReference type="OrthoDB" id="9801609at2"/>
<keyword evidence="1" id="KW-0808">Transferase</keyword>
<dbReference type="AlphaFoldDB" id="A0A3S3RUW6"/>
<dbReference type="GO" id="GO:0016740">
    <property type="term" value="F:transferase activity"/>
    <property type="evidence" value="ECO:0007669"/>
    <property type="project" value="UniProtKB-KW"/>
</dbReference>
<organism evidence="1 2">
    <name type="scientific">Neorhizobium lilium</name>
    <dbReference type="NCBI Taxonomy" id="2503024"/>
    <lineage>
        <taxon>Bacteria</taxon>
        <taxon>Pseudomonadati</taxon>
        <taxon>Pseudomonadota</taxon>
        <taxon>Alphaproteobacteria</taxon>
        <taxon>Hyphomicrobiales</taxon>
        <taxon>Rhizobiaceae</taxon>
        <taxon>Rhizobium/Agrobacterium group</taxon>
        <taxon>Neorhizobium</taxon>
    </lineage>
</organism>
<name>A0A3S3RUW6_9HYPH</name>
<evidence type="ECO:0000313" key="2">
    <source>
        <dbReference type="Proteomes" id="UP000287687"/>
    </source>
</evidence>
<accession>A0A3S3RUW6</accession>
<dbReference type="RefSeq" id="WP_128442743.1">
    <property type="nucleotide sequence ID" value="NZ_SBIP01000002.1"/>
</dbReference>
<gene>
    <name evidence="1" type="ORF">EPK99_09255</name>
</gene>
<dbReference type="EMBL" id="SBIP01000002">
    <property type="protein sequence ID" value="RWX78766.1"/>
    <property type="molecule type" value="Genomic_DNA"/>
</dbReference>
<protein>
    <submittedName>
        <fullName evidence="1">Glycosyltransferase family 1 protein</fullName>
    </submittedName>
</protein>
<dbReference type="Proteomes" id="UP000287687">
    <property type="component" value="Unassembled WGS sequence"/>
</dbReference>
<proteinExistence type="predicted"/>
<sequence>MARRLYRFFSPIVPMTTGTATYFDKVLRRVLSLNVIEKSDIEVVIDSKAIGDGYPTHYHGVRVRDYREIPRVVGENETWFLFLANNDFHGYVHEIIDSLRKIAGGRVISIVHEPSNYMLLRHLSYNNKQDYSSDRLVKGLNTQFGDRGKRLLDDADKGLVDNIFNHVVLAQNGLYHSSDEIWTHSRFAAEVLRTENRGGPESARYRVYAHPKDDLSRHDIGDKESQPLFRIGIFGWISLAKRVREILVGLRLALDRLPSGAAKHIELIVVGKLPNDPNYDVISASNFLALSKNVRFLGYQPDEEFERLVTTCNLIYNLRFPSCGETSGTINLAQGTGARVVKTRYQAMNEEPAHEAMTFLPHFEAFNIASSICSNFEKWKLGLWNIRNENPQHMQIAPVEYGVLAEIFSATTAA</sequence>
<evidence type="ECO:0000313" key="1">
    <source>
        <dbReference type="EMBL" id="RWX78766.1"/>
    </source>
</evidence>
<dbReference type="SUPFAM" id="SSF53756">
    <property type="entry name" value="UDP-Glycosyltransferase/glycogen phosphorylase"/>
    <property type="match status" value="1"/>
</dbReference>